<gene>
    <name evidence="16" type="ORF">RAMLITH_02360</name>
</gene>
<dbReference type="CDD" id="cd00082">
    <property type="entry name" value="HisKA"/>
    <property type="match status" value="1"/>
</dbReference>
<proteinExistence type="predicted"/>
<keyword evidence="17" id="KW-1185">Reference proteome</keyword>
<keyword evidence="4" id="KW-0597">Phosphoprotein</keyword>
<feature type="domain" description="Histidine kinase" evidence="14">
    <location>
        <begin position="227"/>
        <end position="442"/>
    </location>
</feature>
<evidence type="ECO:0000256" key="11">
    <source>
        <dbReference type="ARBA" id="ARBA00023012"/>
    </source>
</evidence>
<dbReference type="InterPro" id="IPR050428">
    <property type="entry name" value="TCS_sensor_his_kinase"/>
</dbReference>
<keyword evidence="8 16" id="KW-0418">Kinase</keyword>
<dbReference type="AlphaFoldDB" id="A0A7X6DCT2"/>
<evidence type="ECO:0000256" key="2">
    <source>
        <dbReference type="ARBA" id="ARBA00004141"/>
    </source>
</evidence>
<dbReference type="InterPro" id="IPR003594">
    <property type="entry name" value="HATPase_dom"/>
</dbReference>
<keyword evidence="9" id="KW-0067">ATP-binding</keyword>
<evidence type="ECO:0000256" key="10">
    <source>
        <dbReference type="ARBA" id="ARBA00022989"/>
    </source>
</evidence>
<keyword evidence="5" id="KW-0808">Transferase</keyword>
<accession>A0A7X6DCT2</accession>
<dbReference type="GO" id="GO:0005886">
    <property type="term" value="C:plasma membrane"/>
    <property type="evidence" value="ECO:0007669"/>
    <property type="project" value="TreeGrafter"/>
</dbReference>
<sequence>MLVIIGGSLLVLWSLVAAWMLADLRSELRTALDDRLAASARMVAGLVAQLPPSPVPGGTPAPALTDVIGRDGLACEVSLLRGEVRMQPLARTASSPGLDDLPAGYSTRILGGKAWRTYVLQDGPIRVATADRIDVRETLLRDVALTAGVPFAVALAGSLAMLWFGIGGGLAPLERMRKLLERRRADDDAPLPAMLVPKELAPLVGTISHLLERVRAAITRERRFTDDAAHELRTPLTAIKTHLQVLRLASAGRPLAAGAKEALGHADDGVARMHRTLEQLLLLARLESDEGLEPGTNCRAADAVREAIQDAEAALGRPGQVLVEGSLDGVAVVAPCGLLASALRNLLDNAMRSAPATPVTLRAERRGDHRVSFAVLDRGPGLTEAECAQAVQRFWRCGKAGSGSGLGLSIVSSIAERCGGELTLRPRMGGGLSAELTLGVAAAK</sequence>
<dbReference type="InterPro" id="IPR003660">
    <property type="entry name" value="HAMP_dom"/>
</dbReference>
<evidence type="ECO:0000256" key="13">
    <source>
        <dbReference type="SAM" id="Phobius"/>
    </source>
</evidence>
<evidence type="ECO:0000256" key="4">
    <source>
        <dbReference type="ARBA" id="ARBA00022553"/>
    </source>
</evidence>
<keyword evidence="6 13" id="KW-0812">Transmembrane</keyword>
<dbReference type="Gene3D" id="3.30.565.10">
    <property type="entry name" value="Histidine kinase-like ATPase, C-terminal domain"/>
    <property type="match status" value="1"/>
</dbReference>
<keyword evidence="7" id="KW-0547">Nucleotide-binding</keyword>
<dbReference type="Pfam" id="PF00512">
    <property type="entry name" value="HisKA"/>
    <property type="match status" value="1"/>
</dbReference>
<dbReference type="InterPro" id="IPR036890">
    <property type="entry name" value="HATPase_C_sf"/>
</dbReference>
<dbReference type="PRINTS" id="PR00344">
    <property type="entry name" value="BCTRLSENSOR"/>
</dbReference>
<dbReference type="InterPro" id="IPR036097">
    <property type="entry name" value="HisK_dim/P_sf"/>
</dbReference>
<evidence type="ECO:0000256" key="5">
    <source>
        <dbReference type="ARBA" id="ARBA00022679"/>
    </source>
</evidence>
<dbReference type="SMART" id="SM00387">
    <property type="entry name" value="HATPase_c"/>
    <property type="match status" value="1"/>
</dbReference>
<evidence type="ECO:0000313" key="17">
    <source>
        <dbReference type="Proteomes" id="UP000521868"/>
    </source>
</evidence>
<evidence type="ECO:0000259" key="14">
    <source>
        <dbReference type="PROSITE" id="PS50109"/>
    </source>
</evidence>
<dbReference type="EC" id="2.7.13.3" evidence="3"/>
<dbReference type="SMART" id="SM00388">
    <property type="entry name" value="HisKA"/>
    <property type="match status" value="1"/>
</dbReference>
<evidence type="ECO:0000256" key="1">
    <source>
        <dbReference type="ARBA" id="ARBA00000085"/>
    </source>
</evidence>
<dbReference type="InterPro" id="IPR004358">
    <property type="entry name" value="Sig_transdc_His_kin-like_C"/>
</dbReference>
<feature type="domain" description="HAMP" evidence="15">
    <location>
        <begin position="167"/>
        <end position="219"/>
    </location>
</feature>
<keyword evidence="11" id="KW-0902">Two-component regulatory system</keyword>
<protein>
    <recommendedName>
        <fullName evidence="3">histidine kinase</fullName>
        <ecNumber evidence="3">2.7.13.3</ecNumber>
    </recommendedName>
</protein>
<evidence type="ECO:0000256" key="3">
    <source>
        <dbReference type="ARBA" id="ARBA00012438"/>
    </source>
</evidence>
<dbReference type="GO" id="GO:0005524">
    <property type="term" value="F:ATP binding"/>
    <property type="evidence" value="ECO:0007669"/>
    <property type="project" value="UniProtKB-KW"/>
</dbReference>
<dbReference type="SUPFAM" id="SSF47384">
    <property type="entry name" value="Homodimeric domain of signal transducing histidine kinase"/>
    <property type="match status" value="1"/>
</dbReference>
<dbReference type="Proteomes" id="UP000521868">
    <property type="component" value="Unassembled WGS sequence"/>
</dbReference>
<dbReference type="InterPro" id="IPR003661">
    <property type="entry name" value="HisK_dim/P_dom"/>
</dbReference>
<dbReference type="PROSITE" id="PS50109">
    <property type="entry name" value="HIS_KIN"/>
    <property type="match status" value="1"/>
</dbReference>
<evidence type="ECO:0000313" key="16">
    <source>
        <dbReference type="EMBL" id="NKE64653.1"/>
    </source>
</evidence>
<reference evidence="16 17" key="1">
    <citation type="journal article" date="2020" name="Nature">
        <title>Bacterial chemolithoautotrophy via manganese oxidation.</title>
        <authorList>
            <person name="Yu H."/>
            <person name="Leadbetter J.R."/>
        </authorList>
    </citation>
    <scope>NUCLEOTIDE SEQUENCE [LARGE SCALE GENOMIC DNA]</scope>
    <source>
        <strain evidence="16 17">RBP-1</strain>
    </source>
</reference>
<dbReference type="Pfam" id="PF02518">
    <property type="entry name" value="HATPase_c"/>
    <property type="match status" value="1"/>
</dbReference>
<evidence type="ECO:0000256" key="9">
    <source>
        <dbReference type="ARBA" id="ARBA00022840"/>
    </source>
</evidence>
<dbReference type="CDD" id="cd00075">
    <property type="entry name" value="HATPase"/>
    <property type="match status" value="1"/>
</dbReference>
<keyword evidence="12 13" id="KW-0472">Membrane</keyword>
<dbReference type="PANTHER" id="PTHR45436">
    <property type="entry name" value="SENSOR HISTIDINE KINASE YKOH"/>
    <property type="match status" value="1"/>
</dbReference>
<dbReference type="GO" id="GO:0000155">
    <property type="term" value="F:phosphorelay sensor kinase activity"/>
    <property type="evidence" value="ECO:0007669"/>
    <property type="project" value="InterPro"/>
</dbReference>
<evidence type="ECO:0000256" key="12">
    <source>
        <dbReference type="ARBA" id="ARBA00023136"/>
    </source>
</evidence>
<organism evidence="16 17">
    <name type="scientific">Ramlibacter lithotrophicus</name>
    <dbReference type="NCBI Taxonomy" id="2606681"/>
    <lineage>
        <taxon>Bacteria</taxon>
        <taxon>Pseudomonadati</taxon>
        <taxon>Pseudomonadota</taxon>
        <taxon>Betaproteobacteria</taxon>
        <taxon>Burkholderiales</taxon>
        <taxon>Comamonadaceae</taxon>
        <taxon>Ramlibacter</taxon>
    </lineage>
</organism>
<name>A0A7X6DCT2_9BURK</name>
<dbReference type="PROSITE" id="PS50885">
    <property type="entry name" value="HAMP"/>
    <property type="match status" value="1"/>
</dbReference>
<evidence type="ECO:0000256" key="8">
    <source>
        <dbReference type="ARBA" id="ARBA00022777"/>
    </source>
</evidence>
<dbReference type="Gene3D" id="1.10.287.130">
    <property type="match status" value="1"/>
</dbReference>
<evidence type="ECO:0000256" key="6">
    <source>
        <dbReference type="ARBA" id="ARBA00022692"/>
    </source>
</evidence>
<feature type="transmembrane region" description="Helical" evidence="13">
    <location>
        <begin position="151"/>
        <end position="173"/>
    </location>
</feature>
<dbReference type="PANTHER" id="PTHR45436:SF14">
    <property type="entry name" value="SENSOR PROTEIN QSEC"/>
    <property type="match status" value="1"/>
</dbReference>
<comment type="subcellular location">
    <subcellularLocation>
        <location evidence="2">Membrane</location>
        <topology evidence="2">Multi-pass membrane protein</topology>
    </subcellularLocation>
</comment>
<evidence type="ECO:0000259" key="15">
    <source>
        <dbReference type="PROSITE" id="PS50885"/>
    </source>
</evidence>
<comment type="caution">
    <text evidence="16">The sequence shown here is derived from an EMBL/GenBank/DDBJ whole genome shotgun (WGS) entry which is preliminary data.</text>
</comment>
<evidence type="ECO:0000256" key="7">
    <source>
        <dbReference type="ARBA" id="ARBA00022741"/>
    </source>
</evidence>
<comment type="catalytic activity">
    <reaction evidence="1">
        <text>ATP + protein L-histidine = ADP + protein N-phospho-L-histidine.</text>
        <dbReference type="EC" id="2.7.13.3"/>
    </reaction>
</comment>
<keyword evidence="10 13" id="KW-1133">Transmembrane helix</keyword>
<dbReference type="SUPFAM" id="SSF55874">
    <property type="entry name" value="ATPase domain of HSP90 chaperone/DNA topoisomerase II/histidine kinase"/>
    <property type="match status" value="1"/>
</dbReference>
<dbReference type="EMBL" id="VTOX01000001">
    <property type="protein sequence ID" value="NKE64653.1"/>
    <property type="molecule type" value="Genomic_DNA"/>
</dbReference>
<dbReference type="InterPro" id="IPR005467">
    <property type="entry name" value="His_kinase_dom"/>
</dbReference>